<feature type="region of interest" description="Disordered" evidence="1">
    <location>
        <begin position="1"/>
        <end position="22"/>
    </location>
</feature>
<keyword evidence="3" id="KW-1185">Reference proteome</keyword>
<feature type="region of interest" description="Disordered" evidence="1">
    <location>
        <begin position="96"/>
        <end position="135"/>
    </location>
</feature>
<evidence type="ECO:0000313" key="3">
    <source>
        <dbReference type="Proteomes" id="UP000294003"/>
    </source>
</evidence>
<dbReference type="Proteomes" id="UP000294003">
    <property type="component" value="Unassembled WGS sequence"/>
</dbReference>
<proteinExistence type="predicted"/>
<accession>A0ABY0HEK7</accession>
<organism evidence="2 3">
    <name type="scientific">Monosporascus cannonballus</name>
    <dbReference type="NCBI Taxonomy" id="155416"/>
    <lineage>
        <taxon>Eukaryota</taxon>
        <taxon>Fungi</taxon>
        <taxon>Dikarya</taxon>
        <taxon>Ascomycota</taxon>
        <taxon>Pezizomycotina</taxon>
        <taxon>Sordariomycetes</taxon>
        <taxon>Xylariomycetidae</taxon>
        <taxon>Xylariales</taxon>
        <taxon>Xylariales incertae sedis</taxon>
        <taxon>Monosporascus</taxon>
    </lineage>
</organism>
<evidence type="ECO:0000313" key="2">
    <source>
        <dbReference type="EMBL" id="RYO91697.1"/>
    </source>
</evidence>
<sequence length="244" mass="27680">MAEIPRKREMTTAGDKEAGQARTLTKELEKLKEAVEQKVGSLMAQVDYLRRRHAKGYRQQVSAVHFRPSHSRTRMPRLACWSRNLLDKRSKLLQKQCTLSTRPSKDSHPAVDGQAEPRIQAGSDRLDESQRAQWESMDDAEDNFVRMDCCVACDKSTFVCTVAAAIDHSDDSAKTLYFCPNNAQVDDIPAKAAQVQKTMGYEDAEIIHPLKKAAGINDAKFDERLTDEISRLRITSWLYTYSQK</sequence>
<dbReference type="EMBL" id="QJNS01000037">
    <property type="protein sequence ID" value="RYO91697.1"/>
    <property type="molecule type" value="Genomic_DNA"/>
</dbReference>
<protein>
    <submittedName>
        <fullName evidence="2">Uncharacterized protein</fullName>
    </submittedName>
</protein>
<gene>
    <name evidence="2" type="ORF">DL762_002026</name>
</gene>
<reference evidence="2 3" key="1">
    <citation type="submission" date="2018-06" db="EMBL/GenBank/DDBJ databases">
        <title>Complete Genomes of Monosporascus.</title>
        <authorList>
            <person name="Robinson A.J."/>
            <person name="Natvig D.O."/>
        </authorList>
    </citation>
    <scope>NUCLEOTIDE SEQUENCE [LARGE SCALE GENOMIC DNA]</scope>
    <source>
        <strain evidence="2 3">CBS 609.92</strain>
    </source>
</reference>
<name>A0ABY0HEK7_9PEZI</name>
<comment type="caution">
    <text evidence="2">The sequence shown here is derived from an EMBL/GenBank/DDBJ whole genome shotgun (WGS) entry which is preliminary data.</text>
</comment>
<evidence type="ECO:0000256" key="1">
    <source>
        <dbReference type="SAM" id="MobiDB-lite"/>
    </source>
</evidence>